<evidence type="ECO:0000313" key="3">
    <source>
        <dbReference type="Proteomes" id="UP000054683"/>
    </source>
</evidence>
<dbReference type="Proteomes" id="UP000054683">
    <property type="component" value="Unassembled WGS sequence"/>
</dbReference>
<keyword evidence="1" id="KW-0732">Signal</keyword>
<reference evidence="2 3" key="1">
    <citation type="submission" date="2016-01" db="EMBL/GenBank/DDBJ databases">
        <authorList>
            <person name="Oliw E.H."/>
        </authorList>
    </citation>
    <scope>NUCLEOTIDE SEQUENCE [LARGE SCALE GENOMIC DNA]</scope>
    <source>
        <strain evidence="2">LMG 27134</strain>
    </source>
</reference>
<protein>
    <submittedName>
        <fullName evidence="2">Uncharacterized protein</fullName>
    </submittedName>
</protein>
<dbReference type="RefSeq" id="WP_062092836.1">
    <property type="nucleotide sequence ID" value="NZ_FCOK02000122.1"/>
</dbReference>
<dbReference type="PROSITE" id="PS51257">
    <property type="entry name" value="PROKAR_LIPOPROTEIN"/>
    <property type="match status" value="1"/>
</dbReference>
<gene>
    <name evidence="2" type="ORF">AWB69_08818</name>
</gene>
<dbReference type="OrthoDB" id="9007286at2"/>
<proteinExistence type="predicted"/>
<dbReference type="AlphaFoldDB" id="A0A158JUV2"/>
<sequence>MLVKRSLVFLGLALSCVAVHAQTADQLQKATATGVIASGSNARVAADLCQFDKKRVDSSKAVQKQAFAADKNFESDWNTGWQQGQVSVANYTKLKSTNAQDFEQTKSDTCSGIAEDMKP</sequence>
<feature type="signal peptide" evidence="1">
    <location>
        <begin position="1"/>
        <end position="21"/>
    </location>
</feature>
<evidence type="ECO:0000256" key="1">
    <source>
        <dbReference type="SAM" id="SignalP"/>
    </source>
</evidence>
<feature type="chain" id="PRO_5008502165" evidence="1">
    <location>
        <begin position="22"/>
        <end position="119"/>
    </location>
</feature>
<organism evidence="2 3">
    <name type="scientific">Caballeronia udeis</name>
    <dbReference type="NCBI Taxonomy" id="1232866"/>
    <lineage>
        <taxon>Bacteria</taxon>
        <taxon>Pseudomonadati</taxon>
        <taxon>Pseudomonadota</taxon>
        <taxon>Betaproteobacteria</taxon>
        <taxon>Burkholderiales</taxon>
        <taxon>Burkholderiaceae</taxon>
        <taxon>Caballeronia</taxon>
    </lineage>
</organism>
<accession>A0A158JUV2</accession>
<name>A0A158JUV2_9BURK</name>
<evidence type="ECO:0000313" key="2">
    <source>
        <dbReference type="EMBL" id="SAL72495.1"/>
    </source>
</evidence>
<dbReference type="EMBL" id="FCOK02000122">
    <property type="protein sequence ID" value="SAL72495.1"/>
    <property type="molecule type" value="Genomic_DNA"/>
</dbReference>